<dbReference type="SUPFAM" id="SSF54593">
    <property type="entry name" value="Glyoxalase/Bleomycin resistance protein/Dihydroxybiphenyl dioxygenase"/>
    <property type="match status" value="1"/>
</dbReference>
<dbReference type="PANTHER" id="PTHR33993">
    <property type="entry name" value="GLYOXALASE-RELATED"/>
    <property type="match status" value="1"/>
</dbReference>
<dbReference type="Gene3D" id="3.10.180.10">
    <property type="entry name" value="2,3-Dihydroxybiphenyl 1,2-Dioxygenase, domain 1"/>
    <property type="match status" value="1"/>
</dbReference>
<feature type="domain" description="VOC" evidence="1">
    <location>
        <begin position="13"/>
        <end position="126"/>
    </location>
</feature>
<dbReference type="Pfam" id="PF00903">
    <property type="entry name" value="Glyoxalase"/>
    <property type="match status" value="1"/>
</dbReference>
<name>A0A383BCV0_9ZZZZ</name>
<gene>
    <name evidence="2" type="ORF">METZ01_LOCUS470850</name>
</gene>
<accession>A0A383BCV0</accession>
<dbReference type="PROSITE" id="PS51819">
    <property type="entry name" value="VOC"/>
    <property type="match status" value="1"/>
</dbReference>
<dbReference type="InterPro" id="IPR004360">
    <property type="entry name" value="Glyas_Fos-R_dOase_dom"/>
</dbReference>
<reference evidence="2" key="1">
    <citation type="submission" date="2018-05" db="EMBL/GenBank/DDBJ databases">
        <authorList>
            <person name="Lanie J.A."/>
            <person name="Ng W.-L."/>
            <person name="Kazmierczak K.M."/>
            <person name="Andrzejewski T.M."/>
            <person name="Davidsen T.M."/>
            <person name="Wayne K.J."/>
            <person name="Tettelin H."/>
            <person name="Glass J.I."/>
            <person name="Rusch D."/>
            <person name="Podicherti R."/>
            <person name="Tsui H.-C.T."/>
            <person name="Winkler M.E."/>
        </authorList>
    </citation>
    <scope>NUCLEOTIDE SEQUENCE</scope>
</reference>
<dbReference type="InterPro" id="IPR037523">
    <property type="entry name" value="VOC_core"/>
</dbReference>
<proteinExistence type="predicted"/>
<sequence>ITGMGGGKLITRGVVGAIIWTDNLERLLNFYRDTLELKPSSRQSNFVSFATGETRLGIGIHSEVSGQTRDPYRIMLNLGVDEINESYELLKTRGVQFVRPPEKEHWGGWVATFLDPDGNIIQLMQM</sequence>
<organism evidence="2">
    <name type="scientific">marine metagenome</name>
    <dbReference type="NCBI Taxonomy" id="408172"/>
    <lineage>
        <taxon>unclassified sequences</taxon>
        <taxon>metagenomes</taxon>
        <taxon>ecological metagenomes</taxon>
    </lineage>
</organism>
<dbReference type="InterPro" id="IPR052164">
    <property type="entry name" value="Anthracycline_SecMetBiosynth"/>
</dbReference>
<dbReference type="InterPro" id="IPR029068">
    <property type="entry name" value="Glyas_Bleomycin-R_OHBP_Dase"/>
</dbReference>
<evidence type="ECO:0000313" key="2">
    <source>
        <dbReference type="EMBL" id="SVE17996.1"/>
    </source>
</evidence>
<dbReference type="EMBL" id="UINC01199522">
    <property type="protein sequence ID" value="SVE17996.1"/>
    <property type="molecule type" value="Genomic_DNA"/>
</dbReference>
<dbReference type="AlphaFoldDB" id="A0A383BCV0"/>
<evidence type="ECO:0000259" key="1">
    <source>
        <dbReference type="PROSITE" id="PS51819"/>
    </source>
</evidence>
<feature type="non-terminal residue" evidence="2">
    <location>
        <position position="1"/>
    </location>
</feature>
<protein>
    <recommendedName>
        <fullName evidence="1">VOC domain-containing protein</fullName>
    </recommendedName>
</protein>